<reference evidence="1 2" key="1">
    <citation type="submission" date="2021-01" db="EMBL/GenBank/DDBJ databases">
        <title>Belnapia mucosa sp. nov. and Belnapia arida sp. nov., isolated from the Tabernas Desert (Almeria, Spain).</title>
        <authorList>
            <person name="Molina-Menor E."/>
            <person name="Vidal-Verdu A."/>
            <person name="Calonge A."/>
            <person name="Satari L."/>
            <person name="Pereto J."/>
            <person name="Porcar M."/>
        </authorList>
    </citation>
    <scope>NUCLEOTIDE SEQUENCE [LARGE SCALE GENOMIC DNA]</scope>
    <source>
        <strain evidence="1 2">T18</strain>
    </source>
</reference>
<gene>
    <name evidence="1" type="ORF">JMJ56_18945</name>
</gene>
<dbReference type="Proteomes" id="UP000660885">
    <property type="component" value="Unassembled WGS sequence"/>
</dbReference>
<comment type="caution">
    <text evidence="1">The sequence shown here is derived from an EMBL/GenBank/DDBJ whole genome shotgun (WGS) entry which is preliminary data.</text>
</comment>
<dbReference type="RefSeq" id="WP_202833336.1">
    <property type="nucleotide sequence ID" value="NZ_JAETWB010000010.1"/>
</dbReference>
<dbReference type="EMBL" id="JAETWB010000010">
    <property type="protein sequence ID" value="MBL6080101.1"/>
    <property type="molecule type" value="Genomic_DNA"/>
</dbReference>
<sequence length="67" mass="7293">MSDDETRVSAAAANLMERGMMKVLAQVQKAVVSDHPPRVCGLKVRFSREGDADVAWDIRASPEKPAP</sequence>
<accession>A0ABS1U5Y8</accession>
<evidence type="ECO:0000313" key="2">
    <source>
        <dbReference type="Proteomes" id="UP000660885"/>
    </source>
</evidence>
<organism evidence="1 2">
    <name type="scientific">Belnapia arida</name>
    <dbReference type="NCBI Taxonomy" id="2804533"/>
    <lineage>
        <taxon>Bacteria</taxon>
        <taxon>Pseudomonadati</taxon>
        <taxon>Pseudomonadota</taxon>
        <taxon>Alphaproteobacteria</taxon>
        <taxon>Acetobacterales</taxon>
        <taxon>Roseomonadaceae</taxon>
        <taxon>Belnapia</taxon>
    </lineage>
</organism>
<keyword evidence="2" id="KW-1185">Reference proteome</keyword>
<proteinExistence type="predicted"/>
<evidence type="ECO:0000313" key="1">
    <source>
        <dbReference type="EMBL" id="MBL6080101.1"/>
    </source>
</evidence>
<name>A0ABS1U5Y8_9PROT</name>
<protein>
    <submittedName>
        <fullName evidence="1">Uncharacterized protein</fullName>
    </submittedName>
</protein>